<protein>
    <submittedName>
        <fullName evidence="1">L-2-amino-thiazoline-4-carboxylic acid hydrolase</fullName>
    </submittedName>
</protein>
<name>A0ABU3QCI2_9SPHN</name>
<reference evidence="1 2" key="1">
    <citation type="submission" date="2023-05" db="EMBL/GenBank/DDBJ databases">
        <authorList>
            <person name="Guo Y."/>
        </authorList>
    </citation>
    <scope>NUCLEOTIDE SEQUENCE [LARGE SCALE GENOMIC DNA]</scope>
    <source>
        <strain evidence="1 2">GR2756</strain>
    </source>
</reference>
<dbReference type="RefSeq" id="WP_315728088.1">
    <property type="nucleotide sequence ID" value="NZ_JAVUPU010000011.1"/>
</dbReference>
<dbReference type="Proteomes" id="UP001259572">
    <property type="component" value="Unassembled WGS sequence"/>
</dbReference>
<dbReference type="GO" id="GO:0016787">
    <property type="term" value="F:hydrolase activity"/>
    <property type="evidence" value="ECO:0007669"/>
    <property type="project" value="UniProtKB-KW"/>
</dbReference>
<dbReference type="Pfam" id="PF14196">
    <property type="entry name" value="ATC_hydrolase"/>
    <property type="match status" value="1"/>
</dbReference>
<dbReference type="EMBL" id="JAVUPU010000011">
    <property type="protein sequence ID" value="MDT9600688.1"/>
    <property type="molecule type" value="Genomic_DNA"/>
</dbReference>
<organism evidence="1 2">
    <name type="scientific">Sphingosinicella rhizophila</name>
    <dbReference type="NCBI Taxonomy" id="3050082"/>
    <lineage>
        <taxon>Bacteria</taxon>
        <taxon>Pseudomonadati</taxon>
        <taxon>Pseudomonadota</taxon>
        <taxon>Alphaproteobacteria</taxon>
        <taxon>Sphingomonadales</taxon>
        <taxon>Sphingosinicellaceae</taxon>
        <taxon>Sphingosinicella</taxon>
    </lineage>
</organism>
<proteinExistence type="predicted"/>
<keyword evidence="1" id="KW-0378">Hydrolase</keyword>
<evidence type="ECO:0000313" key="2">
    <source>
        <dbReference type="Proteomes" id="UP001259572"/>
    </source>
</evidence>
<sequence length="229" mass="25651">MSAKAGLLDRLFLRGYYKRLRKRLRTGAPRKAKCIEADMIDQAAALIDGSQDMVVDKASASHIVICAHMLAAYRVFQDVPEFRAQALEEVMALFMVTGKAYSELVMRLLPYVSRDPFRTMVNISRTKQIGYYGRSFDHDIVEDDDQAFVFRINRCFYHGFFRRYGAPELAASFCAKDGNWGDAVDPARHGFTFERPTTLARDGQPCLFAFRRKGVGAGAAGPAAGKEEA</sequence>
<gene>
    <name evidence="1" type="ORF">RQX22_17130</name>
</gene>
<comment type="caution">
    <text evidence="1">The sequence shown here is derived from an EMBL/GenBank/DDBJ whole genome shotgun (WGS) entry which is preliminary data.</text>
</comment>
<keyword evidence="2" id="KW-1185">Reference proteome</keyword>
<accession>A0ABU3QCI2</accession>
<evidence type="ECO:0000313" key="1">
    <source>
        <dbReference type="EMBL" id="MDT9600688.1"/>
    </source>
</evidence>
<dbReference type="InterPro" id="IPR026002">
    <property type="entry name" value="ATC_hydrolase-like"/>
</dbReference>